<dbReference type="PROSITE" id="PS50930">
    <property type="entry name" value="HTH_LYTTR"/>
    <property type="match status" value="1"/>
</dbReference>
<dbReference type="PANTHER" id="PTHR37299:SF4">
    <property type="entry name" value="TRANSCRIPTIONAL REGULATOR"/>
    <property type="match status" value="1"/>
</dbReference>
<dbReference type="Gene3D" id="2.40.50.1020">
    <property type="entry name" value="LytTr DNA-binding domain"/>
    <property type="match status" value="1"/>
</dbReference>
<dbReference type="EMBL" id="CP001684">
    <property type="protein sequence ID" value="ACV22689.1"/>
    <property type="molecule type" value="Genomic_DNA"/>
</dbReference>
<dbReference type="eggNOG" id="COG3279">
    <property type="taxonomic scope" value="Bacteria"/>
</dbReference>
<accession>C7N704</accession>
<evidence type="ECO:0000313" key="2">
    <source>
        <dbReference type="EMBL" id="ACV22689.1"/>
    </source>
</evidence>
<organism evidence="2 3">
    <name type="scientific">Slackia heliotrinireducens (strain ATCC 29202 / DSM 20476 / NCTC 11029 / RHS 1)</name>
    <name type="common">Peptococcus heliotrinreducens</name>
    <dbReference type="NCBI Taxonomy" id="471855"/>
    <lineage>
        <taxon>Bacteria</taxon>
        <taxon>Bacillati</taxon>
        <taxon>Actinomycetota</taxon>
        <taxon>Coriobacteriia</taxon>
        <taxon>Eggerthellales</taxon>
        <taxon>Eggerthellaceae</taxon>
        <taxon>Slackia</taxon>
    </lineage>
</organism>
<gene>
    <name evidence="2" type="ordered locus">Shel_16700</name>
</gene>
<proteinExistence type="predicted"/>
<dbReference type="AlphaFoldDB" id="C7N704"/>
<dbReference type="PANTHER" id="PTHR37299">
    <property type="entry name" value="TRANSCRIPTIONAL REGULATOR-RELATED"/>
    <property type="match status" value="1"/>
</dbReference>
<dbReference type="InterPro" id="IPR007492">
    <property type="entry name" value="LytTR_DNA-bd_dom"/>
</dbReference>
<dbReference type="Pfam" id="PF04397">
    <property type="entry name" value="LytTR"/>
    <property type="match status" value="1"/>
</dbReference>
<dbReference type="Proteomes" id="UP000002026">
    <property type="component" value="Chromosome"/>
</dbReference>
<dbReference type="STRING" id="471855.Shel_16700"/>
<dbReference type="InterPro" id="IPR046947">
    <property type="entry name" value="LytR-like"/>
</dbReference>
<reference evidence="2 3" key="1">
    <citation type="journal article" date="2009" name="Stand. Genomic Sci.">
        <title>Complete genome sequence of Slackia heliotrinireducens type strain (RHS 1).</title>
        <authorList>
            <person name="Pukall R."/>
            <person name="Lapidus A."/>
            <person name="Nolan M."/>
            <person name="Copeland A."/>
            <person name="Glavina Del Rio T."/>
            <person name="Lucas S."/>
            <person name="Chen F."/>
            <person name="Tice H."/>
            <person name="Cheng J.F."/>
            <person name="Chertkov O."/>
            <person name="Bruce D."/>
            <person name="Goodwin L."/>
            <person name="Kuske C."/>
            <person name="Brettin T."/>
            <person name="Detter J.C."/>
            <person name="Han C."/>
            <person name="Pitluck S."/>
            <person name="Pati A."/>
            <person name="Mavrommatis K."/>
            <person name="Ivanova N."/>
            <person name="Ovchinnikova G."/>
            <person name="Chen A."/>
            <person name="Palaniappan K."/>
            <person name="Schneider S."/>
            <person name="Rohde M."/>
            <person name="Chain P."/>
            <person name="D'haeseleer P."/>
            <person name="Goker M."/>
            <person name="Bristow J."/>
            <person name="Eisen J.A."/>
            <person name="Markowitz V."/>
            <person name="Kyrpides N.C."/>
            <person name="Klenk H.P."/>
            <person name="Hugenholtz P."/>
        </authorList>
    </citation>
    <scope>NUCLEOTIDE SEQUENCE [LARGE SCALE GENOMIC DNA]</scope>
    <source>
        <strain evidence="3">ATCC 29202 / DSM 20476 / NCTC 11029 / RHS 1</strain>
    </source>
</reference>
<protein>
    <submittedName>
        <fullName evidence="2">Response regulator of the LytR/AlgR family</fullName>
    </submittedName>
</protein>
<dbReference type="HOGENOM" id="CLU_106729_0_2_11"/>
<dbReference type="RefSeq" id="WP_012798791.1">
    <property type="nucleotide sequence ID" value="NC_013165.1"/>
</dbReference>
<dbReference type="KEGG" id="shi:Shel_16700"/>
<name>C7N704_SLAHD</name>
<feature type="domain" description="HTH LytTR-type" evidence="1">
    <location>
        <begin position="52"/>
        <end position="145"/>
    </location>
</feature>
<evidence type="ECO:0000259" key="1">
    <source>
        <dbReference type="PROSITE" id="PS50930"/>
    </source>
</evidence>
<evidence type="ECO:0000313" key="3">
    <source>
        <dbReference type="Proteomes" id="UP000002026"/>
    </source>
</evidence>
<dbReference type="GO" id="GO:0000156">
    <property type="term" value="F:phosphorelay response regulator activity"/>
    <property type="evidence" value="ECO:0007669"/>
    <property type="project" value="InterPro"/>
</dbReference>
<sequence length="146" mass="16729">MDVEIERIGEGEKELVLIRCRAVTDEVREIADFVKSRQGRLMGVLEGMQYEVPLPDVHYIESVDGRTFLYTKDQVFETPYRIYELENRLAGKQFLRISKSMLLNLMKVGSIRPAFNGRFVAVLRSGEEVIVSRSYVKGLKAALRGE</sequence>
<keyword evidence="3" id="KW-1185">Reference proteome</keyword>
<dbReference type="GO" id="GO:0003677">
    <property type="term" value="F:DNA binding"/>
    <property type="evidence" value="ECO:0007669"/>
    <property type="project" value="InterPro"/>
</dbReference>
<dbReference type="SMART" id="SM00850">
    <property type="entry name" value="LytTR"/>
    <property type="match status" value="1"/>
</dbReference>